<proteinExistence type="predicted"/>
<name>A0ABU6V265_9FABA</name>
<dbReference type="EMBL" id="JASCZI010151036">
    <property type="protein sequence ID" value="MED6167204.1"/>
    <property type="molecule type" value="Genomic_DNA"/>
</dbReference>
<dbReference type="Proteomes" id="UP001341840">
    <property type="component" value="Unassembled WGS sequence"/>
</dbReference>
<comment type="caution">
    <text evidence="1">The sequence shown here is derived from an EMBL/GenBank/DDBJ whole genome shotgun (WGS) entry which is preliminary data.</text>
</comment>
<evidence type="ECO:0000313" key="2">
    <source>
        <dbReference type="Proteomes" id="UP001341840"/>
    </source>
</evidence>
<sequence>MKENSELALPTSKEAISNATRNLMESSILAQDERWRHALHMQVGREVVFPAEEKKEESARGGARVFEERIVNKFRKGTGAGYHETKDLLSKELRFETMICPRSNIEKISEDKNSLKTIRTCKMQQGLYILKALPFNVLLPVTSTKPQLNAVVERKHQHLLSVARGGNTNPIRGYPALPSPLRSGCQPYPQRSGLRAERVEGGVGWVGISRTSYSLVLFQVPSIEATVETSPSRPSPHLHVAVSPVATRGPKCGKSFVFSVTCPIQLPFGENV</sequence>
<evidence type="ECO:0000313" key="1">
    <source>
        <dbReference type="EMBL" id="MED6167204.1"/>
    </source>
</evidence>
<accession>A0ABU6V265</accession>
<protein>
    <submittedName>
        <fullName evidence="1">Uncharacterized protein</fullName>
    </submittedName>
</protein>
<gene>
    <name evidence="1" type="ORF">PIB30_000455</name>
</gene>
<keyword evidence="2" id="KW-1185">Reference proteome</keyword>
<reference evidence="1 2" key="1">
    <citation type="journal article" date="2023" name="Plants (Basel)">
        <title>Bridging the Gap: Combining Genomics and Transcriptomics Approaches to Understand Stylosanthes scabra, an Orphan Legume from the Brazilian Caatinga.</title>
        <authorList>
            <person name="Ferreira-Neto J.R.C."/>
            <person name="da Silva M.D."/>
            <person name="Binneck E."/>
            <person name="de Melo N.F."/>
            <person name="da Silva R.H."/>
            <person name="de Melo A.L.T.M."/>
            <person name="Pandolfi V."/>
            <person name="Bustamante F.O."/>
            <person name="Brasileiro-Vidal A.C."/>
            <person name="Benko-Iseppon A.M."/>
        </authorList>
    </citation>
    <scope>NUCLEOTIDE SEQUENCE [LARGE SCALE GENOMIC DNA]</scope>
    <source>
        <tissue evidence="1">Leaves</tissue>
    </source>
</reference>
<organism evidence="1 2">
    <name type="scientific">Stylosanthes scabra</name>
    <dbReference type="NCBI Taxonomy" id="79078"/>
    <lineage>
        <taxon>Eukaryota</taxon>
        <taxon>Viridiplantae</taxon>
        <taxon>Streptophyta</taxon>
        <taxon>Embryophyta</taxon>
        <taxon>Tracheophyta</taxon>
        <taxon>Spermatophyta</taxon>
        <taxon>Magnoliopsida</taxon>
        <taxon>eudicotyledons</taxon>
        <taxon>Gunneridae</taxon>
        <taxon>Pentapetalae</taxon>
        <taxon>rosids</taxon>
        <taxon>fabids</taxon>
        <taxon>Fabales</taxon>
        <taxon>Fabaceae</taxon>
        <taxon>Papilionoideae</taxon>
        <taxon>50 kb inversion clade</taxon>
        <taxon>dalbergioids sensu lato</taxon>
        <taxon>Dalbergieae</taxon>
        <taxon>Pterocarpus clade</taxon>
        <taxon>Stylosanthes</taxon>
    </lineage>
</organism>